<reference evidence="1 2" key="1">
    <citation type="journal article" date="2023" name="Mol. Ecol. Resour.">
        <title>Chromosome-level genome assembly of a triploid poplar Populus alba 'Berolinensis'.</title>
        <authorList>
            <person name="Chen S."/>
            <person name="Yu Y."/>
            <person name="Wang X."/>
            <person name="Wang S."/>
            <person name="Zhang T."/>
            <person name="Zhou Y."/>
            <person name="He R."/>
            <person name="Meng N."/>
            <person name="Wang Y."/>
            <person name="Liu W."/>
            <person name="Liu Z."/>
            <person name="Liu J."/>
            <person name="Guo Q."/>
            <person name="Huang H."/>
            <person name="Sederoff R.R."/>
            <person name="Wang G."/>
            <person name="Qu G."/>
            <person name="Chen S."/>
        </authorList>
    </citation>
    <scope>NUCLEOTIDE SEQUENCE [LARGE SCALE GENOMIC DNA]</scope>
    <source>
        <strain evidence="1">SC-2020</strain>
    </source>
</reference>
<protein>
    <submittedName>
        <fullName evidence="1">Uncharacterized protein</fullName>
    </submittedName>
</protein>
<keyword evidence="2" id="KW-1185">Reference proteome</keyword>
<gene>
    <name evidence="1" type="ORF">NC653_003115</name>
</gene>
<evidence type="ECO:0000313" key="2">
    <source>
        <dbReference type="Proteomes" id="UP001164929"/>
    </source>
</evidence>
<accession>A0AAD6RQR1</accession>
<dbReference type="EMBL" id="JAQIZT010000001">
    <property type="protein sequence ID" value="KAJ7013323.1"/>
    <property type="molecule type" value="Genomic_DNA"/>
</dbReference>
<evidence type="ECO:0000313" key="1">
    <source>
        <dbReference type="EMBL" id="KAJ7013323.1"/>
    </source>
</evidence>
<organism evidence="1 2">
    <name type="scientific">Populus alba x Populus x berolinensis</name>
    <dbReference type="NCBI Taxonomy" id="444605"/>
    <lineage>
        <taxon>Eukaryota</taxon>
        <taxon>Viridiplantae</taxon>
        <taxon>Streptophyta</taxon>
        <taxon>Embryophyta</taxon>
        <taxon>Tracheophyta</taxon>
        <taxon>Spermatophyta</taxon>
        <taxon>Magnoliopsida</taxon>
        <taxon>eudicotyledons</taxon>
        <taxon>Gunneridae</taxon>
        <taxon>Pentapetalae</taxon>
        <taxon>rosids</taxon>
        <taxon>fabids</taxon>
        <taxon>Malpighiales</taxon>
        <taxon>Salicaceae</taxon>
        <taxon>Saliceae</taxon>
        <taxon>Populus</taxon>
    </lineage>
</organism>
<sequence length="21" mass="2591">MLNQRQLRWKTAVMESEKRSV</sequence>
<comment type="caution">
    <text evidence="1">The sequence shown here is derived from an EMBL/GenBank/DDBJ whole genome shotgun (WGS) entry which is preliminary data.</text>
</comment>
<proteinExistence type="predicted"/>
<name>A0AAD6RQR1_9ROSI</name>
<dbReference type="Proteomes" id="UP001164929">
    <property type="component" value="Chromosome 1"/>
</dbReference>
<dbReference type="AlphaFoldDB" id="A0AAD6RQR1"/>